<dbReference type="Proteomes" id="UP000077266">
    <property type="component" value="Unassembled WGS sequence"/>
</dbReference>
<accession>A0A165LKR8</accession>
<gene>
    <name evidence="2" type="ORF">EXIGLDRAFT_729160</name>
</gene>
<protein>
    <submittedName>
        <fullName evidence="2">Uncharacterized protein</fullName>
    </submittedName>
</protein>
<evidence type="ECO:0000313" key="2">
    <source>
        <dbReference type="EMBL" id="KZV97981.1"/>
    </source>
</evidence>
<evidence type="ECO:0000256" key="1">
    <source>
        <dbReference type="SAM" id="MobiDB-lite"/>
    </source>
</evidence>
<dbReference type="EMBL" id="KV425923">
    <property type="protein sequence ID" value="KZV97981.1"/>
    <property type="molecule type" value="Genomic_DNA"/>
</dbReference>
<evidence type="ECO:0000313" key="3">
    <source>
        <dbReference type="Proteomes" id="UP000077266"/>
    </source>
</evidence>
<name>A0A165LKR8_EXIGL</name>
<dbReference type="OrthoDB" id="10520939at2759"/>
<proteinExistence type="predicted"/>
<reference evidence="2 3" key="1">
    <citation type="journal article" date="2016" name="Mol. Biol. Evol.">
        <title>Comparative Genomics of Early-Diverging Mushroom-Forming Fungi Provides Insights into the Origins of Lignocellulose Decay Capabilities.</title>
        <authorList>
            <person name="Nagy L.G."/>
            <person name="Riley R."/>
            <person name="Tritt A."/>
            <person name="Adam C."/>
            <person name="Daum C."/>
            <person name="Floudas D."/>
            <person name="Sun H."/>
            <person name="Yadav J.S."/>
            <person name="Pangilinan J."/>
            <person name="Larsson K.H."/>
            <person name="Matsuura K."/>
            <person name="Barry K."/>
            <person name="Labutti K."/>
            <person name="Kuo R."/>
            <person name="Ohm R.A."/>
            <person name="Bhattacharya S.S."/>
            <person name="Shirouzu T."/>
            <person name="Yoshinaga Y."/>
            <person name="Martin F.M."/>
            <person name="Grigoriev I.V."/>
            <person name="Hibbett D.S."/>
        </authorList>
    </citation>
    <scope>NUCLEOTIDE SEQUENCE [LARGE SCALE GENOMIC DNA]</scope>
    <source>
        <strain evidence="2 3">HHB12029</strain>
    </source>
</reference>
<sequence>MRASPELVSIYNAARAEYADAIYAWWHASAVRERYDTPTDLDYELVKLDPRVRRAERALQAVDAQLSANAQPVKTATLRNDGSARRTMMDETERIDAEWRAAQQQQEKRTRKRRRKTVVDPVPVSVPPLPDATVEAAAALTPASIASTARTSLSADIPSDHYSATSPEPEDDDASDTDAYVPSWKVKVDAAAAAGPSNLSLKRRKAA</sequence>
<dbReference type="InParanoid" id="A0A165LKR8"/>
<organism evidence="2 3">
    <name type="scientific">Exidia glandulosa HHB12029</name>
    <dbReference type="NCBI Taxonomy" id="1314781"/>
    <lineage>
        <taxon>Eukaryota</taxon>
        <taxon>Fungi</taxon>
        <taxon>Dikarya</taxon>
        <taxon>Basidiomycota</taxon>
        <taxon>Agaricomycotina</taxon>
        <taxon>Agaricomycetes</taxon>
        <taxon>Auriculariales</taxon>
        <taxon>Exidiaceae</taxon>
        <taxon>Exidia</taxon>
    </lineage>
</organism>
<keyword evidence="3" id="KW-1185">Reference proteome</keyword>
<feature type="region of interest" description="Disordered" evidence="1">
    <location>
        <begin position="149"/>
        <end position="180"/>
    </location>
</feature>
<dbReference type="AlphaFoldDB" id="A0A165LKR8"/>
<feature type="region of interest" description="Disordered" evidence="1">
    <location>
        <begin position="100"/>
        <end position="123"/>
    </location>
</feature>